<proteinExistence type="predicted"/>
<evidence type="ECO:0000313" key="1">
    <source>
        <dbReference type="EMBL" id="CAG9277672.1"/>
    </source>
</evidence>
<protein>
    <submittedName>
        <fullName evidence="1">Uncharacterized protein</fullName>
    </submittedName>
</protein>
<name>A0A8J9WZY0_PHATR</name>
<accession>A0A8J9WZY0</accession>
<sequence>MESEEIELTFRLDAFGRTADIPRPDEEQPVATMDYSSKTCMVNFVAPNTNDCHFLDELLLDCEVADNGLMPRTFWVPSATEDFSPRCTLESMARDVFTHHTSGCAYDPGTSGAEWWVQIRPSPEAGRYSMHDKPHKRIGDGEQKDMSETGISFHWDKDEDLRLLCGGTTYIHPHLSTVTYLTSIGAPTLAVNCRVNNFTGEWIVPGNNVSSEHVQMEGFLSWPKAGKHLSFDGRFLHAAPPDLMEDGAFEKQINYVTKEGLDALEVNRVRRRHRRVTFLVNIWLNYRPFDVQPFPESMINKMSGSVVEVGSLSFKKEGVIDAAILEVPAENVKDTDRKRFVWPLGDCGSGETIRMSIPAEGVQRQYNKAGSVQINWHDNDHVCLHKEGYQREDEGKRQRTN</sequence>
<dbReference type="EMBL" id="OU594942">
    <property type="protein sequence ID" value="CAG9277672.1"/>
    <property type="molecule type" value="Genomic_DNA"/>
</dbReference>
<dbReference type="AlphaFoldDB" id="A0A8J9WZY0"/>
<dbReference type="Proteomes" id="UP000836788">
    <property type="component" value="Chromosome 1"/>
</dbReference>
<gene>
    <name evidence="1" type="ORF">PTTT1_LOCUS4528</name>
</gene>
<reference evidence="1" key="1">
    <citation type="submission" date="2022-02" db="EMBL/GenBank/DDBJ databases">
        <authorList>
            <person name="Giguere J D."/>
        </authorList>
    </citation>
    <scope>NUCLEOTIDE SEQUENCE</scope>
    <source>
        <strain evidence="1">CCAP 1055/1</strain>
    </source>
</reference>
<organism evidence="1">
    <name type="scientific">Phaeodactylum tricornutum</name>
    <name type="common">Diatom</name>
    <dbReference type="NCBI Taxonomy" id="2850"/>
    <lineage>
        <taxon>Eukaryota</taxon>
        <taxon>Sar</taxon>
        <taxon>Stramenopiles</taxon>
        <taxon>Ochrophyta</taxon>
        <taxon>Bacillariophyta</taxon>
        <taxon>Bacillariophyceae</taxon>
        <taxon>Bacillariophycidae</taxon>
        <taxon>Naviculales</taxon>
        <taxon>Phaeodactylaceae</taxon>
        <taxon>Phaeodactylum</taxon>
    </lineage>
</organism>